<dbReference type="EMBL" id="CP041730">
    <property type="protein sequence ID" value="QDQ28007.1"/>
    <property type="molecule type" value="Genomic_DNA"/>
</dbReference>
<sequence>MNPLGIPIQLLDDHTGLPVDMAARFELDGVACAPLAKPQGFYLLPPLPPGGYRLTVRVAAFRVGRLDFEVPEQAADRTLAERILPLRLAPGPLYSYPAGTTLISGRLEAGRGQAVVVADYVSALGRPHRAQTRADSDGRFQLALAGRLANPTQVTLHADVDGLPPCQGSLRVVPGSSRFVEFVSA</sequence>
<name>A0A516SIN2_9NEIS</name>
<protein>
    <submittedName>
        <fullName evidence="1">Uncharacterized protein</fullName>
    </submittedName>
</protein>
<dbReference type="AlphaFoldDB" id="A0A516SIN2"/>
<dbReference type="RefSeq" id="WP_144279394.1">
    <property type="nucleotide sequence ID" value="NZ_CP041730.1"/>
</dbReference>
<reference evidence="2" key="1">
    <citation type="submission" date="2019-07" db="EMBL/GenBank/DDBJ databases">
        <title>Chitinimonas sp. nov., isolated from Ny-Alesund, arctica soil.</title>
        <authorList>
            <person name="Xu Q."/>
            <person name="Peng F."/>
        </authorList>
    </citation>
    <scope>NUCLEOTIDE SEQUENCE [LARGE SCALE GENOMIC DNA]</scope>
    <source>
        <strain evidence="2">R3-44</strain>
    </source>
</reference>
<organism evidence="1 2">
    <name type="scientific">Chitinimonas arctica</name>
    <dbReference type="NCBI Taxonomy" id="2594795"/>
    <lineage>
        <taxon>Bacteria</taxon>
        <taxon>Pseudomonadati</taxon>
        <taxon>Pseudomonadota</taxon>
        <taxon>Betaproteobacteria</taxon>
        <taxon>Neisseriales</taxon>
        <taxon>Chitinibacteraceae</taxon>
        <taxon>Chitinimonas</taxon>
    </lineage>
</organism>
<dbReference type="KEGG" id="cari:FNU76_17570"/>
<evidence type="ECO:0000313" key="1">
    <source>
        <dbReference type="EMBL" id="QDQ28007.1"/>
    </source>
</evidence>
<dbReference type="OrthoDB" id="8780237at2"/>
<evidence type="ECO:0000313" key="2">
    <source>
        <dbReference type="Proteomes" id="UP000317550"/>
    </source>
</evidence>
<gene>
    <name evidence="1" type="ORF">FNU76_17570</name>
</gene>
<accession>A0A516SIN2</accession>
<proteinExistence type="predicted"/>
<keyword evidence="2" id="KW-1185">Reference proteome</keyword>
<dbReference type="Proteomes" id="UP000317550">
    <property type="component" value="Chromosome"/>
</dbReference>